<accession>A0A2C9LFM9</accession>
<organism evidence="3 4">
    <name type="scientific">Biomphalaria glabrata</name>
    <name type="common">Bloodfluke planorb</name>
    <name type="synonym">Freshwater snail</name>
    <dbReference type="NCBI Taxonomy" id="6526"/>
    <lineage>
        <taxon>Eukaryota</taxon>
        <taxon>Metazoa</taxon>
        <taxon>Spiralia</taxon>
        <taxon>Lophotrochozoa</taxon>
        <taxon>Mollusca</taxon>
        <taxon>Gastropoda</taxon>
        <taxon>Heterobranchia</taxon>
        <taxon>Euthyneura</taxon>
        <taxon>Panpulmonata</taxon>
        <taxon>Hygrophila</taxon>
        <taxon>Lymnaeoidea</taxon>
        <taxon>Planorbidae</taxon>
        <taxon>Biomphalaria</taxon>
    </lineage>
</organism>
<dbReference type="AlphaFoldDB" id="A0A2C9LFM9"/>
<dbReference type="Proteomes" id="UP000076420">
    <property type="component" value="Unassembled WGS sequence"/>
</dbReference>
<keyword evidence="2" id="KW-0732">Signal</keyword>
<dbReference type="VEuPathDB" id="VectorBase:BGLAX_040400"/>
<feature type="chain" id="PRO_5012858475" evidence="2">
    <location>
        <begin position="19"/>
        <end position="108"/>
    </location>
</feature>
<dbReference type="EnsemblMetazoa" id="BGLB030650-RA">
    <property type="protein sequence ID" value="BGLB030650-PA"/>
    <property type="gene ID" value="BGLB030650"/>
</dbReference>
<sequence length="108" mass="11448">MSVSSFICLVLFVSAAWARPHVVKREAAENGIQAPQKLARSSTNLVEDTTAPKQDTTAPKQDTTAPKQDTTAPKQESVAPTQELTTPSQDSPVSTSQPAVLQTEDKGG</sequence>
<protein>
    <submittedName>
        <fullName evidence="3">Uncharacterized protein</fullName>
    </submittedName>
</protein>
<dbReference type="KEGG" id="bgt:106062381"/>
<feature type="signal peptide" evidence="2">
    <location>
        <begin position="1"/>
        <end position="18"/>
    </location>
</feature>
<evidence type="ECO:0000256" key="2">
    <source>
        <dbReference type="SAM" id="SignalP"/>
    </source>
</evidence>
<proteinExistence type="predicted"/>
<name>A0A2C9LFM9_BIOGL</name>
<evidence type="ECO:0000313" key="4">
    <source>
        <dbReference type="Proteomes" id="UP000076420"/>
    </source>
</evidence>
<feature type="compositionally biased region" description="Polar residues" evidence="1">
    <location>
        <begin position="39"/>
        <end position="100"/>
    </location>
</feature>
<evidence type="ECO:0000256" key="1">
    <source>
        <dbReference type="SAM" id="MobiDB-lite"/>
    </source>
</evidence>
<gene>
    <name evidence="3" type="primary">106062381</name>
</gene>
<reference evidence="3" key="1">
    <citation type="submission" date="2020-05" db="UniProtKB">
        <authorList>
            <consortium name="EnsemblMetazoa"/>
        </authorList>
    </citation>
    <scope>IDENTIFICATION</scope>
    <source>
        <strain evidence="3">BB02</strain>
    </source>
</reference>
<dbReference type="VEuPathDB" id="VectorBase:BGLB030650"/>
<feature type="region of interest" description="Disordered" evidence="1">
    <location>
        <begin position="27"/>
        <end position="108"/>
    </location>
</feature>
<evidence type="ECO:0000313" key="3">
    <source>
        <dbReference type="EnsemblMetazoa" id="BGLB030650-PA"/>
    </source>
</evidence>